<dbReference type="InterPro" id="IPR018044">
    <property type="entry name" value="Peptidase_S11"/>
</dbReference>
<feature type="active site" description="Proton acceptor" evidence="7">
    <location>
        <position position="91"/>
    </location>
</feature>
<dbReference type="InterPro" id="IPR007730">
    <property type="entry name" value="SPOR-like_dom"/>
</dbReference>
<evidence type="ECO:0000313" key="12">
    <source>
        <dbReference type="Proteomes" id="UP000559404"/>
    </source>
</evidence>
<comment type="similarity">
    <text evidence="1 9">Belongs to the peptidase S11 family.</text>
</comment>
<dbReference type="PRINTS" id="PR00725">
    <property type="entry name" value="DADACBPTASE1"/>
</dbReference>
<dbReference type="PANTHER" id="PTHR21581:SF6">
    <property type="entry name" value="TRAFFICKING PROTEIN PARTICLE COMPLEX SUBUNIT 12"/>
    <property type="match status" value="1"/>
</dbReference>
<dbReference type="InterPro" id="IPR036680">
    <property type="entry name" value="SPOR-like_sf"/>
</dbReference>
<name>A0A838XUY7_9HYPH</name>
<dbReference type="PANTHER" id="PTHR21581">
    <property type="entry name" value="D-ALANYL-D-ALANINE CARBOXYPEPTIDASE"/>
    <property type="match status" value="1"/>
</dbReference>
<evidence type="ECO:0000259" key="10">
    <source>
        <dbReference type="PROSITE" id="PS51724"/>
    </source>
</evidence>
<comment type="caution">
    <text evidence="11">The sequence shown here is derived from an EMBL/GenBank/DDBJ whole genome shotgun (WGS) entry which is preliminary data.</text>
</comment>
<dbReference type="GO" id="GO:0071555">
    <property type="term" value="P:cell wall organization"/>
    <property type="evidence" value="ECO:0007669"/>
    <property type="project" value="UniProtKB-KW"/>
</dbReference>
<gene>
    <name evidence="11" type="ORF">H1W37_03325</name>
</gene>
<accession>A0A838XUY7</accession>
<keyword evidence="5" id="KW-0573">Peptidoglycan synthesis</keyword>
<sequence>MCASGRRRCTNTWPEWGDIVLSKGVNRAQRVFTGFVRGAIAAGLAIGVSLATPQAASANPKYSGIVVDAKTGKTLYSYKADTPRYPASLTKIMTLYVLFEELEAGRKSLNSRLKVSRHAASRPPSKLGLRPGSTIRVKDAILALVTKSANDVAVTVAENVSGSVPAFAKRMTRTARRLGMKNTTFRNPSGLPNSRQKTTARDMALLGRAIQERFPKYYKYFKTRVYSYKGRRYGNHNRLLGKVKGVDGIKTGYIRASGFNLVTSVKRDGRHIVAVVMGGRTGASRNKQMKKLIASYLPKAKRGRRTAPALVARVQELRNVPRPQFKPAIPVVEEETLTGSIIPVPQKPALAAALRRKTLAYAAATKPLAAIPLPPVMRVNTQRIRAGITATAQNTVAETETTSGSVTVAANNSADPEPGWQVQIAAAETEDGAIAMLKKAKGKLGRALRGYDPYTEPVQSGGATLYRARFVGFETKTAAWNACRKLKSARFNCYAVYQ</sequence>
<evidence type="ECO:0000256" key="6">
    <source>
        <dbReference type="ARBA" id="ARBA00023316"/>
    </source>
</evidence>
<dbReference type="InterPro" id="IPR001967">
    <property type="entry name" value="Peptidase_S11_N"/>
</dbReference>
<evidence type="ECO:0000256" key="8">
    <source>
        <dbReference type="PIRSR" id="PIRSR618044-2"/>
    </source>
</evidence>
<protein>
    <submittedName>
        <fullName evidence="11">D-alanyl-D-alanine carboxypeptidase</fullName>
    </submittedName>
</protein>
<keyword evidence="12" id="KW-1185">Reference proteome</keyword>
<dbReference type="GO" id="GO:0009002">
    <property type="term" value="F:serine-type D-Ala-D-Ala carboxypeptidase activity"/>
    <property type="evidence" value="ECO:0007669"/>
    <property type="project" value="InterPro"/>
</dbReference>
<evidence type="ECO:0000256" key="3">
    <source>
        <dbReference type="ARBA" id="ARBA00022801"/>
    </source>
</evidence>
<evidence type="ECO:0000256" key="7">
    <source>
        <dbReference type="PIRSR" id="PIRSR618044-1"/>
    </source>
</evidence>
<keyword evidence="4" id="KW-0133">Cell shape</keyword>
<keyword evidence="11" id="KW-0645">Protease</keyword>
<reference evidence="11 12" key="2">
    <citation type="submission" date="2020-08" db="EMBL/GenBank/DDBJ databases">
        <title>Stappia taiwanensis sp. nov., isolated from a coastal thermal spring.</title>
        <authorList>
            <person name="Kampfer P."/>
        </authorList>
    </citation>
    <scope>NUCLEOTIDE SEQUENCE [LARGE SCALE GENOMIC DNA]</scope>
    <source>
        <strain evidence="11 12">DSM 23284</strain>
    </source>
</reference>
<dbReference type="Pfam" id="PF00768">
    <property type="entry name" value="Peptidase_S11"/>
    <property type="match status" value="1"/>
</dbReference>
<dbReference type="Gene3D" id="3.40.710.10">
    <property type="entry name" value="DD-peptidase/beta-lactamase superfamily"/>
    <property type="match status" value="1"/>
</dbReference>
<dbReference type="AlphaFoldDB" id="A0A838XUY7"/>
<keyword evidence="3" id="KW-0378">Hydrolase</keyword>
<dbReference type="Gene3D" id="3.30.70.1070">
    <property type="entry name" value="Sporulation related repeat"/>
    <property type="match status" value="1"/>
</dbReference>
<evidence type="ECO:0000256" key="1">
    <source>
        <dbReference type="ARBA" id="ARBA00007164"/>
    </source>
</evidence>
<feature type="active site" evidence="7">
    <location>
        <position position="148"/>
    </location>
</feature>
<dbReference type="SUPFAM" id="SSF56601">
    <property type="entry name" value="beta-lactamase/transpeptidase-like"/>
    <property type="match status" value="1"/>
</dbReference>
<proteinExistence type="inferred from homology"/>
<keyword evidence="2" id="KW-0732">Signal</keyword>
<dbReference type="PROSITE" id="PS51724">
    <property type="entry name" value="SPOR"/>
    <property type="match status" value="1"/>
</dbReference>
<dbReference type="SUPFAM" id="SSF110997">
    <property type="entry name" value="Sporulation related repeat"/>
    <property type="match status" value="1"/>
</dbReference>
<dbReference type="Pfam" id="PF05036">
    <property type="entry name" value="SPOR"/>
    <property type="match status" value="1"/>
</dbReference>
<dbReference type="Proteomes" id="UP000559404">
    <property type="component" value="Unassembled WGS sequence"/>
</dbReference>
<dbReference type="InterPro" id="IPR012338">
    <property type="entry name" value="Beta-lactam/transpept-like"/>
</dbReference>
<dbReference type="GO" id="GO:0042834">
    <property type="term" value="F:peptidoglycan binding"/>
    <property type="evidence" value="ECO:0007669"/>
    <property type="project" value="InterPro"/>
</dbReference>
<feature type="binding site" evidence="8">
    <location>
        <position position="250"/>
    </location>
    <ligand>
        <name>substrate</name>
    </ligand>
</feature>
<keyword evidence="6" id="KW-0961">Cell wall biogenesis/degradation</keyword>
<evidence type="ECO:0000256" key="2">
    <source>
        <dbReference type="ARBA" id="ARBA00022729"/>
    </source>
</evidence>
<dbReference type="GO" id="GO:0009252">
    <property type="term" value="P:peptidoglycan biosynthetic process"/>
    <property type="evidence" value="ECO:0007669"/>
    <property type="project" value="UniProtKB-KW"/>
</dbReference>
<organism evidence="11 12">
    <name type="scientific">Stappia taiwanensis</name>
    <dbReference type="NCBI Taxonomy" id="992267"/>
    <lineage>
        <taxon>Bacteria</taxon>
        <taxon>Pseudomonadati</taxon>
        <taxon>Pseudomonadota</taxon>
        <taxon>Alphaproteobacteria</taxon>
        <taxon>Hyphomicrobiales</taxon>
        <taxon>Stappiaceae</taxon>
        <taxon>Stappia</taxon>
    </lineage>
</organism>
<evidence type="ECO:0000256" key="4">
    <source>
        <dbReference type="ARBA" id="ARBA00022960"/>
    </source>
</evidence>
<evidence type="ECO:0000256" key="9">
    <source>
        <dbReference type="RuleBase" id="RU004016"/>
    </source>
</evidence>
<evidence type="ECO:0000313" key="11">
    <source>
        <dbReference type="EMBL" id="MBA4610670.1"/>
    </source>
</evidence>
<feature type="active site" description="Acyl-ester intermediate" evidence="7">
    <location>
        <position position="88"/>
    </location>
</feature>
<dbReference type="GO" id="GO:0006508">
    <property type="term" value="P:proteolysis"/>
    <property type="evidence" value="ECO:0007669"/>
    <property type="project" value="InterPro"/>
</dbReference>
<dbReference type="GO" id="GO:0008360">
    <property type="term" value="P:regulation of cell shape"/>
    <property type="evidence" value="ECO:0007669"/>
    <property type="project" value="UniProtKB-KW"/>
</dbReference>
<feature type="domain" description="SPOR" evidence="10">
    <location>
        <begin position="414"/>
        <end position="498"/>
    </location>
</feature>
<dbReference type="EMBL" id="JACEON010000002">
    <property type="protein sequence ID" value="MBA4610670.1"/>
    <property type="molecule type" value="Genomic_DNA"/>
</dbReference>
<reference evidence="11 12" key="1">
    <citation type="submission" date="2020-07" db="EMBL/GenBank/DDBJ databases">
        <authorList>
            <person name="Li M."/>
        </authorList>
    </citation>
    <scope>NUCLEOTIDE SEQUENCE [LARGE SCALE GENOMIC DNA]</scope>
    <source>
        <strain evidence="11 12">DSM 23284</strain>
    </source>
</reference>
<keyword evidence="11" id="KW-0121">Carboxypeptidase</keyword>
<evidence type="ECO:0000256" key="5">
    <source>
        <dbReference type="ARBA" id="ARBA00022984"/>
    </source>
</evidence>